<evidence type="ECO:0000313" key="6">
    <source>
        <dbReference type="Proteomes" id="UP001341840"/>
    </source>
</evidence>
<dbReference type="EMBL" id="JASCZI010120945">
    <property type="protein sequence ID" value="MED6158036.1"/>
    <property type="molecule type" value="Genomic_DNA"/>
</dbReference>
<evidence type="ECO:0000259" key="3">
    <source>
        <dbReference type="PROSITE" id="PS50011"/>
    </source>
</evidence>
<dbReference type="InterPro" id="IPR001245">
    <property type="entry name" value="Ser-Thr/Tyr_kinase_cat_dom"/>
</dbReference>
<organism evidence="5 6">
    <name type="scientific">Stylosanthes scabra</name>
    <dbReference type="NCBI Taxonomy" id="79078"/>
    <lineage>
        <taxon>Eukaryota</taxon>
        <taxon>Viridiplantae</taxon>
        <taxon>Streptophyta</taxon>
        <taxon>Embryophyta</taxon>
        <taxon>Tracheophyta</taxon>
        <taxon>Spermatophyta</taxon>
        <taxon>Magnoliopsida</taxon>
        <taxon>eudicotyledons</taxon>
        <taxon>Gunneridae</taxon>
        <taxon>Pentapetalae</taxon>
        <taxon>rosids</taxon>
        <taxon>fabids</taxon>
        <taxon>Fabales</taxon>
        <taxon>Fabaceae</taxon>
        <taxon>Papilionoideae</taxon>
        <taxon>50 kb inversion clade</taxon>
        <taxon>dalbergioids sensu lato</taxon>
        <taxon>Dalbergieae</taxon>
        <taxon>Pterocarpus clade</taxon>
        <taxon>Stylosanthes</taxon>
    </lineage>
</organism>
<accession>A0ABU6UCY1</accession>
<dbReference type="InterPro" id="IPR000719">
    <property type="entry name" value="Prot_kinase_dom"/>
</dbReference>
<dbReference type="Pfam" id="PF23473">
    <property type="entry name" value="LysM3_LYK4_5"/>
    <property type="match status" value="1"/>
</dbReference>
<dbReference type="InterPro" id="IPR018392">
    <property type="entry name" value="LysM"/>
</dbReference>
<evidence type="ECO:0000259" key="4">
    <source>
        <dbReference type="PROSITE" id="PS51782"/>
    </source>
</evidence>
<dbReference type="Pfam" id="PF07714">
    <property type="entry name" value="PK_Tyr_Ser-Thr"/>
    <property type="match status" value="1"/>
</dbReference>
<feature type="domain" description="LysM" evidence="4">
    <location>
        <begin position="180"/>
        <end position="224"/>
    </location>
</feature>
<dbReference type="InterPro" id="IPR011009">
    <property type="entry name" value="Kinase-like_dom_sf"/>
</dbReference>
<dbReference type="InterPro" id="IPR056563">
    <property type="entry name" value="LysM3_LYK4_5"/>
</dbReference>
<evidence type="ECO:0000256" key="2">
    <source>
        <dbReference type="SAM" id="SignalP"/>
    </source>
</evidence>
<feature type="domain" description="Protein kinase" evidence="3">
    <location>
        <begin position="264"/>
        <end position="632"/>
    </location>
</feature>
<feature type="signal peptide" evidence="2">
    <location>
        <begin position="1"/>
        <end position="17"/>
    </location>
</feature>
<dbReference type="PANTHER" id="PTHR45927:SF10">
    <property type="entry name" value="LYSM-DOMAIN RECEPTOR-LIKE KINASE"/>
    <property type="match status" value="1"/>
</dbReference>
<dbReference type="SUPFAM" id="SSF54106">
    <property type="entry name" value="LysM domain"/>
    <property type="match status" value="1"/>
</dbReference>
<dbReference type="Gene3D" id="3.10.350.10">
    <property type="entry name" value="LysM domain"/>
    <property type="match status" value="1"/>
</dbReference>
<keyword evidence="1" id="KW-0472">Membrane</keyword>
<evidence type="ECO:0000256" key="1">
    <source>
        <dbReference type="SAM" id="Phobius"/>
    </source>
</evidence>
<dbReference type="Pfam" id="PF23446">
    <property type="entry name" value="LysM1_NFP_LYK"/>
    <property type="match status" value="1"/>
</dbReference>
<name>A0ABU6UCY1_9FABA</name>
<keyword evidence="6" id="KW-1185">Reference proteome</keyword>
<dbReference type="SUPFAM" id="SSF56112">
    <property type="entry name" value="Protein kinase-like (PK-like)"/>
    <property type="match status" value="1"/>
</dbReference>
<feature type="transmembrane region" description="Helical" evidence="1">
    <location>
        <begin position="263"/>
        <end position="285"/>
    </location>
</feature>
<comment type="caution">
    <text evidence="5">The sequence shown here is derived from an EMBL/GenBank/DDBJ whole genome shotgun (WGS) entry which is preliminary data.</text>
</comment>
<keyword evidence="1" id="KW-1133">Transmembrane helix</keyword>
<dbReference type="InterPro" id="IPR056562">
    <property type="entry name" value="LysM2_CERK1_LYK3_4_5"/>
</dbReference>
<dbReference type="InterPro" id="IPR056561">
    <property type="entry name" value="NFP_LYK_LysM1"/>
</dbReference>
<keyword evidence="2" id="KW-0732">Signal</keyword>
<keyword evidence="1" id="KW-0812">Transmembrane</keyword>
<sequence length="632" mass="70066">MIHLWFVSIICISVCYAQQHYDPYSCNYDDTISGSRYTCNSTNHSCKTFLVYKANKSFQTISNISALFNIKTHDVLVLNNLKSSSNDVLEEGKEVIVPINCTCIGQFYQVNGFTYGVTHNTTFYDVACQVFEGLLSPVTLSEENVPLGNKLDSGFEIKIPLRCACVDDVIRSMMEVKYLVTYPVVVGDDPAKLAKKFGVPVDDLYAANGLNGWSTIFPNTSVLIPIRDVPIKIFDVQDSPSPPPVFLPTNPVVEGDETQGSNLFIAGPIIGFGLFIALLASGLYVKRLKKWKNDAVVPSNDSNSTNLTCSTTGSSPMYMKTGRRSSTASCLTPDLLAEIKYCLVNYSIEEIEKATKNFSEENKIGGDLAYKGLLNNLEEVMVKRMRLEDTGQVIDLHSKINHFNIVELLGVCYGSESKVSSSPSSSWSYLVFELPKNGCLRDCLSDPCNNLNWYKRIQIAFDIATCLYYLHCCAFPSYAHMNVNSRNIFITSKWRGKLADVGRAVAINDAKPQKTNESVELVKGWVAPEYLLNRTVSEKVDIFAFGVVLLELISGRDNFDGKTVKDSLGFLLGESGEGGCFEGLRSFMDPNLKDYDLPEALCLSFLAKDCVADDPMYRPTMDGIMKVLSKMA</sequence>
<dbReference type="Pfam" id="PF23472">
    <property type="entry name" value="LysM2_CERK1_LYK3_4_5"/>
    <property type="match status" value="1"/>
</dbReference>
<feature type="chain" id="PRO_5046120672" description="LysM domain receptor-like kinase 4" evidence="2">
    <location>
        <begin position="18"/>
        <end position="632"/>
    </location>
</feature>
<gene>
    <name evidence="5" type="ORF">PIB30_028964</name>
</gene>
<dbReference type="Gene3D" id="3.30.200.20">
    <property type="entry name" value="Phosphorylase Kinase, domain 1"/>
    <property type="match status" value="1"/>
</dbReference>
<proteinExistence type="predicted"/>
<dbReference type="InterPro" id="IPR036779">
    <property type="entry name" value="LysM_dom_sf"/>
</dbReference>
<evidence type="ECO:0008006" key="7">
    <source>
        <dbReference type="Google" id="ProtNLM"/>
    </source>
</evidence>
<dbReference type="Gene3D" id="1.10.510.10">
    <property type="entry name" value="Transferase(Phosphotransferase) domain 1"/>
    <property type="match status" value="1"/>
</dbReference>
<dbReference type="SMART" id="SM00257">
    <property type="entry name" value="LysM"/>
    <property type="match status" value="2"/>
</dbReference>
<dbReference type="PROSITE" id="PS51782">
    <property type="entry name" value="LYSM"/>
    <property type="match status" value="1"/>
</dbReference>
<dbReference type="PROSITE" id="PS50011">
    <property type="entry name" value="PROTEIN_KINASE_DOM"/>
    <property type="match status" value="1"/>
</dbReference>
<reference evidence="5 6" key="1">
    <citation type="journal article" date="2023" name="Plants (Basel)">
        <title>Bridging the Gap: Combining Genomics and Transcriptomics Approaches to Understand Stylosanthes scabra, an Orphan Legume from the Brazilian Caatinga.</title>
        <authorList>
            <person name="Ferreira-Neto J.R.C."/>
            <person name="da Silva M.D."/>
            <person name="Binneck E."/>
            <person name="de Melo N.F."/>
            <person name="da Silva R.H."/>
            <person name="de Melo A.L.T.M."/>
            <person name="Pandolfi V."/>
            <person name="Bustamante F.O."/>
            <person name="Brasileiro-Vidal A.C."/>
            <person name="Benko-Iseppon A.M."/>
        </authorList>
    </citation>
    <scope>NUCLEOTIDE SEQUENCE [LARGE SCALE GENOMIC DNA]</scope>
    <source>
        <tissue evidence="5">Leaves</tissue>
    </source>
</reference>
<dbReference type="Proteomes" id="UP001341840">
    <property type="component" value="Unassembled WGS sequence"/>
</dbReference>
<dbReference type="InterPro" id="IPR052611">
    <property type="entry name" value="Plant_RLK_LysM"/>
</dbReference>
<protein>
    <recommendedName>
        <fullName evidence="7">LysM domain receptor-like kinase 4</fullName>
    </recommendedName>
</protein>
<evidence type="ECO:0000313" key="5">
    <source>
        <dbReference type="EMBL" id="MED6158036.1"/>
    </source>
</evidence>
<dbReference type="PANTHER" id="PTHR45927">
    <property type="entry name" value="LYSM-DOMAIN RECEPTOR-LIKE KINASE-RELATED"/>
    <property type="match status" value="1"/>
</dbReference>